<accession>A0A9E7KJR3</accession>
<organism evidence="1 2">
    <name type="scientific">Musa troglodytarum</name>
    <name type="common">fe'i banana</name>
    <dbReference type="NCBI Taxonomy" id="320322"/>
    <lineage>
        <taxon>Eukaryota</taxon>
        <taxon>Viridiplantae</taxon>
        <taxon>Streptophyta</taxon>
        <taxon>Embryophyta</taxon>
        <taxon>Tracheophyta</taxon>
        <taxon>Spermatophyta</taxon>
        <taxon>Magnoliopsida</taxon>
        <taxon>Liliopsida</taxon>
        <taxon>Zingiberales</taxon>
        <taxon>Musaceae</taxon>
        <taxon>Musa</taxon>
    </lineage>
</organism>
<dbReference type="EMBL" id="CP097509">
    <property type="protein sequence ID" value="URE18709.1"/>
    <property type="molecule type" value="Genomic_DNA"/>
</dbReference>
<name>A0A9E7KJR3_9LILI</name>
<gene>
    <name evidence="1" type="ORF">MUK42_10488</name>
</gene>
<keyword evidence="2" id="KW-1185">Reference proteome</keyword>
<dbReference type="Proteomes" id="UP001055439">
    <property type="component" value="Chromosome 7"/>
</dbReference>
<evidence type="ECO:0000313" key="2">
    <source>
        <dbReference type="Proteomes" id="UP001055439"/>
    </source>
</evidence>
<dbReference type="AlphaFoldDB" id="A0A9E7KJR3"/>
<evidence type="ECO:0000313" key="1">
    <source>
        <dbReference type="EMBL" id="URE18709.1"/>
    </source>
</evidence>
<protein>
    <submittedName>
        <fullName evidence="1">Uncharacterized protein</fullName>
    </submittedName>
</protein>
<proteinExistence type="predicted"/>
<reference evidence="1" key="1">
    <citation type="submission" date="2022-05" db="EMBL/GenBank/DDBJ databases">
        <title>The Musa troglodytarum L. genome provides insights into the mechanism of non-climacteric behaviour and enrichment of carotenoids.</title>
        <authorList>
            <person name="Wang J."/>
        </authorList>
    </citation>
    <scope>NUCLEOTIDE SEQUENCE</scope>
    <source>
        <tissue evidence="1">Leaf</tissue>
    </source>
</reference>
<dbReference type="PANTHER" id="PTHR33414:SF8">
    <property type="entry name" value="OS09G0559200 PROTEIN"/>
    <property type="match status" value="1"/>
</dbReference>
<dbReference type="InterPro" id="IPR039614">
    <property type="entry name" value="PMI1-like"/>
</dbReference>
<dbReference type="OrthoDB" id="640135at2759"/>
<sequence>MNANVGLKPYQVIRGMASLRRGELCECLHESMPMSNLSGRHTGEIKGKRVVTGAEEHFVEAVLLGSVEKMEGLALEGLRIQMGGGGRAAAEVVEKKAEAGSKERMVLVMLVQVRDPRENYEAVGEAMIGLIEASAAGEGGSSRLDVQGLHVAGMKSVQARSEGRDLIWSTSLREIVVSLLSIPCPTLTPFFLVIESRVEIERTGSVAKRSRDAGNPKVTSVWLRYLAQCSRLPASAKAYSLQDEIRTLGQGIRGAVQGRDQLTGSRMGAPQMPALAKN</sequence>
<dbReference type="PANTHER" id="PTHR33414">
    <property type="entry name" value="PROTEIN PLASTID MOVEMENT IMPAIRED 1-RELATED 1"/>
    <property type="match status" value="1"/>
</dbReference>